<sequence>MMDGAAAHRIAALCDVARAALADGRDDEARAAFTEATALSAALPAPHPQRLTLAGEHADAWFERWNDTERALVIAGAAYDEAVETFEEAAGEQRGESVRALGRLRDRMTFFAFSMDDAG</sequence>
<comment type="caution">
    <text evidence="1">The sequence shown here is derived from an EMBL/GenBank/DDBJ whole genome shotgun (WGS) entry which is preliminary data.</text>
</comment>
<dbReference type="Proteomes" id="UP000320338">
    <property type="component" value="Unassembled WGS sequence"/>
</dbReference>
<evidence type="ECO:0000313" key="2">
    <source>
        <dbReference type="Proteomes" id="UP000320338"/>
    </source>
</evidence>
<dbReference type="AlphaFoldDB" id="A0A4Y3WMA2"/>
<dbReference type="Gene3D" id="1.20.190.20">
    <property type="entry name" value="14-3-3 domain"/>
    <property type="match status" value="1"/>
</dbReference>
<protein>
    <submittedName>
        <fullName evidence="1">Uncharacterized protein</fullName>
    </submittedName>
</protein>
<organism evidence="1 2">
    <name type="scientific">Pseudonocardia hydrocarbonoxydans</name>
    <dbReference type="NCBI Taxonomy" id="76726"/>
    <lineage>
        <taxon>Bacteria</taxon>
        <taxon>Bacillati</taxon>
        <taxon>Actinomycetota</taxon>
        <taxon>Actinomycetes</taxon>
        <taxon>Pseudonocardiales</taxon>
        <taxon>Pseudonocardiaceae</taxon>
        <taxon>Pseudonocardia</taxon>
    </lineage>
</organism>
<evidence type="ECO:0000313" key="1">
    <source>
        <dbReference type="EMBL" id="GEC18989.1"/>
    </source>
</evidence>
<dbReference type="EMBL" id="BJNG01000012">
    <property type="protein sequence ID" value="GEC18989.1"/>
    <property type="molecule type" value="Genomic_DNA"/>
</dbReference>
<gene>
    <name evidence="1" type="ORF">PHY01_12720</name>
</gene>
<reference evidence="1 2" key="1">
    <citation type="submission" date="2019-06" db="EMBL/GenBank/DDBJ databases">
        <title>Whole genome shotgun sequence of Pseudonocardia hydrocarbonoxydans NBRC 14498.</title>
        <authorList>
            <person name="Hosoyama A."/>
            <person name="Uohara A."/>
            <person name="Ohji S."/>
            <person name="Ichikawa N."/>
        </authorList>
    </citation>
    <scope>NUCLEOTIDE SEQUENCE [LARGE SCALE GENOMIC DNA]</scope>
    <source>
        <strain evidence="1 2">NBRC 14498</strain>
    </source>
</reference>
<accession>A0A4Y3WMA2</accession>
<dbReference type="SUPFAM" id="SSF48445">
    <property type="entry name" value="14-3-3 protein"/>
    <property type="match status" value="1"/>
</dbReference>
<dbReference type="InterPro" id="IPR036815">
    <property type="entry name" value="14-3-3_dom_sf"/>
</dbReference>
<name>A0A4Y3WMA2_9PSEU</name>
<keyword evidence="2" id="KW-1185">Reference proteome</keyword>
<proteinExistence type="predicted"/>